<organism evidence="1 2">
    <name type="scientific">Bifidobacterium longum subsp. longum</name>
    <dbReference type="NCBI Taxonomy" id="1679"/>
    <lineage>
        <taxon>Bacteria</taxon>
        <taxon>Bacillati</taxon>
        <taxon>Actinomycetota</taxon>
        <taxon>Actinomycetes</taxon>
        <taxon>Bifidobacteriales</taxon>
        <taxon>Bifidobacteriaceae</taxon>
        <taxon>Bifidobacterium</taxon>
    </lineage>
</organism>
<sequence length="89" mass="9851">MAVAIAKVTYTDKHTDEAGLTPRVITSCEEHAQKEGWAPGEASEMRRSYYLAYLACRYAGKTTLPYPQWLDQIETIEVTQPGDSGNPTA</sequence>
<dbReference type="RefSeq" id="WP_118378824.1">
    <property type="nucleotide sequence ID" value="NZ_JAERWG010000011.1"/>
</dbReference>
<gene>
    <name evidence="1" type="ORF">MCC10044_0234</name>
</gene>
<evidence type="ECO:0000313" key="2">
    <source>
        <dbReference type="Proteomes" id="UP000293319"/>
    </source>
</evidence>
<reference evidence="1 2" key="1">
    <citation type="journal article" date="2018" name="Sci. Rep.">
        <title>Genomic diversity and distribution of Bifidobacterium longum subsp. longum across the human lifespan.</title>
        <authorList>
            <person name="Odamaki T."/>
            <person name="Bottacini F."/>
            <person name="Kato K."/>
            <person name="Mitsuyama E."/>
            <person name="Yoshida K."/>
            <person name="Horigome A."/>
            <person name="Xiao J.Z."/>
            <person name="van Sinderen D."/>
        </authorList>
    </citation>
    <scope>NUCLEOTIDE SEQUENCE [LARGE SCALE GENOMIC DNA]</scope>
    <source>
        <strain evidence="1 2">MCC10044</strain>
    </source>
</reference>
<accession>A0AB74HDU2</accession>
<dbReference type="EMBL" id="SHQV01000004">
    <property type="protein sequence ID" value="TCE46313.1"/>
    <property type="molecule type" value="Genomic_DNA"/>
</dbReference>
<dbReference type="Proteomes" id="UP000293319">
    <property type="component" value="Unassembled WGS sequence"/>
</dbReference>
<protein>
    <submittedName>
        <fullName evidence="1">Uncharacterized protein</fullName>
    </submittedName>
</protein>
<proteinExistence type="predicted"/>
<dbReference type="AlphaFoldDB" id="A0AB74HDU2"/>
<evidence type="ECO:0000313" key="1">
    <source>
        <dbReference type="EMBL" id="TCE46313.1"/>
    </source>
</evidence>
<name>A0AB74HDU2_BIFLL</name>
<comment type="caution">
    <text evidence="1">The sequence shown here is derived from an EMBL/GenBank/DDBJ whole genome shotgun (WGS) entry which is preliminary data.</text>
</comment>